<name>A0AAN2C840_UNVUL</name>
<dbReference type="Proteomes" id="UP001317532">
    <property type="component" value="Chromosome"/>
</dbReference>
<dbReference type="KEGG" id="vab:WPS_02850"/>
<organism evidence="2 3">
    <name type="scientific">Vulcanimicrobium alpinum</name>
    <dbReference type="NCBI Taxonomy" id="3016050"/>
    <lineage>
        <taxon>Bacteria</taxon>
        <taxon>Bacillati</taxon>
        <taxon>Vulcanimicrobiota</taxon>
        <taxon>Vulcanimicrobiia</taxon>
        <taxon>Vulcanimicrobiales</taxon>
        <taxon>Vulcanimicrobiaceae</taxon>
        <taxon>Vulcanimicrobium</taxon>
    </lineage>
</organism>
<accession>A0AAN2C840</accession>
<dbReference type="AlphaFoldDB" id="A0AAN2C840"/>
<dbReference type="EMBL" id="AP025523">
    <property type="protein sequence ID" value="BDE05009.1"/>
    <property type="molecule type" value="Genomic_DNA"/>
</dbReference>
<feature type="transmembrane region" description="Helical" evidence="1">
    <location>
        <begin position="48"/>
        <end position="70"/>
    </location>
</feature>
<evidence type="ECO:0000256" key="1">
    <source>
        <dbReference type="SAM" id="Phobius"/>
    </source>
</evidence>
<sequence length="78" mass="8102">MLLRMSDVLVGIVAGAVCSVIAAAFETVVLTSRFFSLDHVGEGLESKLLLIAVVGAIAGGVVGFLVGALFKQRDAVRR</sequence>
<proteinExistence type="predicted"/>
<keyword evidence="1" id="KW-1133">Transmembrane helix</keyword>
<keyword evidence="3" id="KW-1185">Reference proteome</keyword>
<keyword evidence="1" id="KW-0812">Transmembrane</keyword>
<evidence type="ECO:0000313" key="3">
    <source>
        <dbReference type="Proteomes" id="UP001317532"/>
    </source>
</evidence>
<protein>
    <submittedName>
        <fullName evidence="2">Uncharacterized protein</fullName>
    </submittedName>
</protein>
<keyword evidence="1" id="KW-0472">Membrane</keyword>
<reference evidence="2 3" key="1">
    <citation type="journal article" date="2022" name="ISME Commun">
        <title>Vulcanimicrobium alpinus gen. nov. sp. nov., the first cultivated representative of the candidate phylum 'Eremiobacterota', is a metabolically versatile aerobic anoxygenic phototroph.</title>
        <authorList>
            <person name="Yabe S."/>
            <person name="Muto K."/>
            <person name="Abe K."/>
            <person name="Yokota A."/>
            <person name="Staudigel H."/>
            <person name="Tebo B.M."/>
        </authorList>
    </citation>
    <scope>NUCLEOTIDE SEQUENCE [LARGE SCALE GENOMIC DNA]</scope>
    <source>
        <strain evidence="2 3">WC8-2</strain>
    </source>
</reference>
<gene>
    <name evidence="2" type="ORF">WPS_02850</name>
</gene>
<evidence type="ECO:0000313" key="2">
    <source>
        <dbReference type="EMBL" id="BDE05009.1"/>
    </source>
</evidence>